<protein>
    <submittedName>
        <fullName evidence="1">Uncharacterized protein</fullName>
    </submittedName>
</protein>
<dbReference type="Gramene" id="Solyc07g026620.3.1">
    <property type="protein sequence ID" value="Solyc07g026620.3.1.1"/>
    <property type="gene ID" value="Solyc07g026620.3"/>
</dbReference>
<organism evidence="1">
    <name type="scientific">Solanum lycopersicum</name>
    <name type="common">Tomato</name>
    <name type="synonym">Lycopersicon esculentum</name>
    <dbReference type="NCBI Taxonomy" id="4081"/>
    <lineage>
        <taxon>Eukaryota</taxon>
        <taxon>Viridiplantae</taxon>
        <taxon>Streptophyta</taxon>
        <taxon>Embryophyta</taxon>
        <taxon>Tracheophyta</taxon>
        <taxon>Spermatophyta</taxon>
        <taxon>Magnoliopsida</taxon>
        <taxon>eudicotyledons</taxon>
        <taxon>Gunneridae</taxon>
        <taxon>Pentapetalae</taxon>
        <taxon>asterids</taxon>
        <taxon>lamiids</taxon>
        <taxon>Solanales</taxon>
        <taxon>Solanaceae</taxon>
        <taxon>Solanoideae</taxon>
        <taxon>Solaneae</taxon>
        <taxon>Solanum</taxon>
        <taxon>Solanum subgen. Lycopersicon</taxon>
    </lineage>
</organism>
<reference evidence="1" key="1">
    <citation type="journal article" date="2012" name="Nature">
        <title>The tomato genome sequence provides insights into fleshy fruit evolution.</title>
        <authorList>
            <consortium name="Tomato Genome Consortium"/>
        </authorList>
    </citation>
    <scope>NUCLEOTIDE SEQUENCE [LARGE SCALE GENOMIC DNA]</scope>
    <source>
        <strain evidence="1">cv. Heinz 1706</strain>
    </source>
</reference>
<reference evidence="1" key="2">
    <citation type="submission" date="2019-01" db="UniProtKB">
        <authorList>
            <consortium name="EnsemblPlants"/>
        </authorList>
    </citation>
    <scope>IDENTIFICATION</scope>
    <source>
        <strain evidence="1">cv. Heinz 1706</strain>
    </source>
</reference>
<evidence type="ECO:0000313" key="1">
    <source>
        <dbReference type="EnsemblPlants" id="Solyc07g026620.3.1.1"/>
    </source>
</evidence>
<keyword evidence="2" id="KW-1185">Reference proteome</keyword>
<proteinExistence type="predicted"/>
<accession>A0A3Q7HA73</accession>
<name>A0A3Q7HA73_SOLLC</name>
<dbReference type="AlphaFoldDB" id="A0A3Q7HA73"/>
<evidence type="ECO:0000313" key="2">
    <source>
        <dbReference type="Proteomes" id="UP000004994"/>
    </source>
</evidence>
<dbReference type="InParanoid" id="A0A3Q7HA73"/>
<dbReference type="EnsemblPlants" id="Solyc07g026620.3.1">
    <property type="protein sequence ID" value="Solyc07g026620.3.1.1"/>
    <property type="gene ID" value="Solyc07g026620.3"/>
</dbReference>
<dbReference type="Proteomes" id="UP000004994">
    <property type="component" value="Chromosome 7"/>
</dbReference>
<sequence>MCLQFVGKEMFNFSLNGMSSEIYNFSFNKSIHLYMLNRIAMCLFMMFRNVSFSLWHDLPSCVPHNLNTTLSQK</sequence>